<dbReference type="SMART" id="SM00850">
    <property type="entry name" value="LytTR"/>
    <property type="match status" value="1"/>
</dbReference>
<evidence type="ECO:0000313" key="6">
    <source>
        <dbReference type="EMBL" id="QHQ62588.1"/>
    </source>
</evidence>
<dbReference type="PANTHER" id="PTHR37299">
    <property type="entry name" value="TRANSCRIPTIONAL REGULATOR-RELATED"/>
    <property type="match status" value="1"/>
</dbReference>
<dbReference type="InterPro" id="IPR011006">
    <property type="entry name" value="CheY-like_superfamily"/>
</dbReference>
<feature type="modified residue" description="4-aspartylphosphate" evidence="3">
    <location>
        <position position="57"/>
    </location>
</feature>
<dbReference type="KEGG" id="anr:Ana3638_18870"/>
<dbReference type="RefSeq" id="WP_161839411.1">
    <property type="nucleotide sequence ID" value="NZ_CP048000.1"/>
</dbReference>
<dbReference type="Pfam" id="PF04397">
    <property type="entry name" value="LytTR"/>
    <property type="match status" value="1"/>
</dbReference>
<proteinExistence type="predicted"/>
<dbReference type="EMBL" id="CP048000">
    <property type="protein sequence ID" value="QHQ62588.1"/>
    <property type="molecule type" value="Genomic_DNA"/>
</dbReference>
<dbReference type="AlphaFoldDB" id="A0A6P1TSY8"/>
<evidence type="ECO:0000256" key="3">
    <source>
        <dbReference type="PROSITE-ProRule" id="PRU00169"/>
    </source>
</evidence>
<dbReference type="InterPro" id="IPR046947">
    <property type="entry name" value="LytR-like"/>
</dbReference>
<dbReference type="Pfam" id="PF00072">
    <property type="entry name" value="Response_reg"/>
    <property type="match status" value="1"/>
</dbReference>
<organism evidence="6 7">
    <name type="scientific">Anaerocolumna sedimenticola</name>
    <dbReference type="NCBI Taxonomy" id="2696063"/>
    <lineage>
        <taxon>Bacteria</taxon>
        <taxon>Bacillati</taxon>
        <taxon>Bacillota</taxon>
        <taxon>Clostridia</taxon>
        <taxon>Lachnospirales</taxon>
        <taxon>Lachnospiraceae</taxon>
        <taxon>Anaerocolumna</taxon>
    </lineage>
</organism>
<dbReference type="InterPro" id="IPR007492">
    <property type="entry name" value="LytTR_DNA-bd_dom"/>
</dbReference>
<sequence length="245" mass="28090">MHIAVCDDNIDELTRISSLLEDYCREYDSSVTYEAFHSAMELIETMRERRFDLLLLDILMPGITGMDAAKEIRRSNSEIPIIFLTSSREFAVESYRVGANDYIMKPARKDEIFPSIHKQLIRFTQEDAYLTLKTGSGIVKMPFSQIVYVEVINRKVQFALADGEVRESYGYLSDYESELLSDPHFYKPHRSYVVNLRQVTELNKGGFSTLIGKTVPVARDAFSNAKAAYLKYLLSPNERGMHNVD</sequence>
<dbReference type="GO" id="GO:0003677">
    <property type="term" value="F:DNA binding"/>
    <property type="evidence" value="ECO:0007669"/>
    <property type="project" value="InterPro"/>
</dbReference>
<dbReference type="GO" id="GO:0000156">
    <property type="term" value="F:phosphorelay response regulator activity"/>
    <property type="evidence" value="ECO:0007669"/>
    <property type="project" value="InterPro"/>
</dbReference>
<gene>
    <name evidence="6" type="ORF">Ana3638_18870</name>
</gene>
<evidence type="ECO:0000313" key="7">
    <source>
        <dbReference type="Proteomes" id="UP000464314"/>
    </source>
</evidence>
<keyword evidence="7" id="KW-1185">Reference proteome</keyword>
<dbReference type="PANTHER" id="PTHR37299:SF1">
    <property type="entry name" value="STAGE 0 SPORULATION PROTEIN A HOMOLOG"/>
    <property type="match status" value="1"/>
</dbReference>
<dbReference type="InterPro" id="IPR001789">
    <property type="entry name" value="Sig_transdc_resp-reg_receiver"/>
</dbReference>
<protein>
    <recommendedName>
        <fullName evidence="1">Stage 0 sporulation protein A homolog</fullName>
    </recommendedName>
</protein>
<evidence type="ECO:0000259" key="5">
    <source>
        <dbReference type="PROSITE" id="PS50930"/>
    </source>
</evidence>
<evidence type="ECO:0000259" key="4">
    <source>
        <dbReference type="PROSITE" id="PS50110"/>
    </source>
</evidence>
<dbReference type="SUPFAM" id="SSF52172">
    <property type="entry name" value="CheY-like"/>
    <property type="match status" value="1"/>
</dbReference>
<feature type="domain" description="Response regulatory" evidence="4">
    <location>
        <begin position="2"/>
        <end position="120"/>
    </location>
</feature>
<dbReference type="SMART" id="SM00448">
    <property type="entry name" value="REC"/>
    <property type="match status" value="1"/>
</dbReference>
<dbReference type="Gene3D" id="2.40.50.1020">
    <property type="entry name" value="LytTr DNA-binding domain"/>
    <property type="match status" value="1"/>
</dbReference>
<evidence type="ECO:0000256" key="2">
    <source>
        <dbReference type="ARBA" id="ARBA00024867"/>
    </source>
</evidence>
<reference evidence="6 7" key="1">
    <citation type="submission" date="2020-01" db="EMBL/GenBank/DDBJ databases">
        <title>Genome analysis of Anaerocolumna sp. CBA3638.</title>
        <authorList>
            <person name="Kim J."/>
            <person name="Roh S.W."/>
        </authorList>
    </citation>
    <scope>NUCLEOTIDE SEQUENCE [LARGE SCALE GENOMIC DNA]</scope>
    <source>
        <strain evidence="6 7">CBA3638</strain>
    </source>
</reference>
<accession>A0A6P1TSY8</accession>
<keyword evidence="3" id="KW-0597">Phosphoprotein</keyword>
<comment type="function">
    <text evidence="2">May play the central regulatory role in sporulation. It may be an element of the effector pathway responsible for the activation of sporulation genes in response to nutritional stress. Spo0A may act in concert with spo0H (a sigma factor) to control the expression of some genes that are critical to the sporulation process.</text>
</comment>
<dbReference type="Proteomes" id="UP000464314">
    <property type="component" value="Chromosome"/>
</dbReference>
<dbReference type="Gene3D" id="3.40.50.2300">
    <property type="match status" value="1"/>
</dbReference>
<dbReference type="PROSITE" id="PS50930">
    <property type="entry name" value="HTH_LYTTR"/>
    <property type="match status" value="1"/>
</dbReference>
<name>A0A6P1TSY8_9FIRM</name>
<dbReference type="CDD" id="cd00156">
    <property type="entry name" value="REC"/>
    <property type="match status" value="1"/>
</dbReference>
<feature type="domain" description="HTH LytTR-type" evidence="5">
    <location>
        <begin position="130"/>
        <end position="236"/>
    </location>
</feature>
<dbReference type="PROSITE" id="PS50110">
    <property type="entry name" value="RESPONSE_REGULATORY"/>
    <property type="match status" value="1"/>
</dbReference>
<evidence type="ECO:0000256" key="1">
    <source>
        <dbReference type="ARBA" id="ARBA00018672"/>
    </source>
</evidence>